<dbReference type="GeneID" id="108737099"/>
<feature type="region of interest" description="Disordered" evidence="1">
    <location>
        <begin position="386"/>
        <end position="412"/>
    </location>
</feature>
<sequence>MLLLFFIFTFFCPSSNKILVKEAKVSPITQGNVAMTFYIVVENVSNSTYSISTKMTRCCEDISKNEKDCKLMSLLGGESGNIPAGVTRKILLLYPNMYSHNRKGQCTISVKAVDPKNKKEITVNTKINFNTYLRHLKSIKGLRKCKSRDLDPYQDCNPVDCTMKYLGTRNFFNSRRKRCQIVPTCLTNPEKQLPDVVYVPRSNTCRNLDKCVEAKDIKYLDYKKNDNNKPTKGFSVPTNVRCHQGILDPDSGFCKCKPGWTSVPMNKDLFEPSLFQFHMCNMRVSSWNDVNNKKIKLTLILIAVFGVIVSIFIILFSFLLSIVYRCLNSGQEPITIFGNGTGSTSCSKRTDATTIKTPRTSASSCMDSRSPQSRKSFCSCSKSVCSAQSRQPNPPDTCQDKEQDALSKSSPDLYENKNPCNVIEKECLPRKKQKRKCCEDKQKENCPRSDDLSLTSSQTREQKCENYLPTLECNSKLTWSKYKWILSKKSCSSSACPSQKPCKKKAPKPKRKKCKRKCKPKKCKKPQIEEQTAKEKCETFLRNLKSTDSIPSLVGSSCSSLYRESTSCKSVKKKKSKNVSSKKKAQKCDCATSFTSVISSEDDCQDKGNTSLYIMNEIQKDQTPTISLESTKKSNSEKQPFHVFHSKQVHRVENQNVLEIINKLIENATPNRKTNRHYCSEPPCSISNTDITWGSSFESKSVTTDAQNNTKTKEMSNGKTSSTSIFGKRPNFHLMEMIELQLTSEHDDEETHADEEAKPIVEVESLKPIVETLNITRPQDFSTSDTSNFTPLDECKEIHLSFGTAAELTQKKRRKIPFLHHKKYSKISTSSTSSSQRCSPKSIKSKRRKSKSTSKNLQENIPLCSQRKDKVFQLLSSSEDTENSNLETKSKRQTKFYGLKNKFRKYLFTNGKEKIPDPANASSWTSFKETVSSTSHNKTLNDISNVPNTSREDTPSKLQNTVEDNSNKESPIRTPKTTNIPVPVSSTLVNKSSSTTSPSFSPRSCKIPGPIFSKRSPKQQKSSSPGPSSRFYVDPDYTNAQNTKAEPK</sequence>
<keyword evidence="2" id="KW-1133">Transmembrane helix</keyword>
<gene>
    <name evidence="5" type="primary">LOC108737099</name>
</gene>
<reference evidence="5" key="1">
    <citation type="submission" date="2025-08" db="UniProtKB">
        <authorList>
            <consortium name="RefSeq"/>
        </authorList>
    </citation>
    <scope>IDENTIFICATION</scope>
    <source>
        <tissue evidence="5">Entire body</tissue>
    </source>
</reference>
<feature type="compositionally biased region" description="Polar residues" evidence="1">
    <location>
        <begin position="1038"/>
        <end position="1048"/>
    </location>
</feature>
<dbReference type="RefSeq" id="XP_018325273.1">
    <property type="nucleotide sequence ID" value="XM_018469771.1"/>
</dbReference>
<feature type="compositionally biased region" description="Low complexity" evidence="1">
    <location>
        <begin position="827"/>
        <end position="842"/>
    </location>
</feature>
<keyword evidence="2" id="KW-0472">Membrane</keyword>
<protein>
    <submittedName>
        <fullName evidence="5">Uncharacterized protein DDB_G0284459-like isoform X1</fullName>
    </submittedName>
</protein>
<name>A0A1W4WYP6_AGRPL</name>
<dbReference type="KEGG" id="apln:108737099"/>
<organism evidence="4 5">
    <name type="scientific">Agrilus planipennis</name>
    <name type="common">Emerald ash borer</name>
    <name type="synonym">Agrilus marcopoli</name>
    <dbReference type="NCBI Taxonomy" id="224129"/>
    <lineage>
        <taxon>Eukaryota</taxon>
        <taxon>Metazoa</taxon>
        <taxon>Ecdysozoa</taxon>
        <taxon>Arthropoda</taxon>
        <taxon>Hexapoda</taxon>
        <taxon>Insecta</taxon>
        <taxon>Pterygota</taxon>
        <taxon>Neoptera</taxon>
        <taxon>Endopterygota</taxon>
        <taxon>Coleoptera</taxon>
        <taxon>Polyphaga</taxon>
        <taxon>Elateriformia</taxon>
        <taxon>Buprestoidea</taxon>
        <taxon>Buprestidae</taxon>
        <taxon>Agrilinae</taxon>
        <taxon>Agrilus</taxon>
    </lineage>
</organism>
<feature type="compositionally biased region" description="Polar residues" evidence="1">
    <location>
        <begin position="931"/>
        <end position="949"/>
    </location>
</feature>
<feature type="compositionally biased region" description="Low complexity" evidence="1">
    <location>
        <begin position="1019"/>
        <end position="1030"/>
    </location>
</feature>
<evidence type="ECO:0000313" key="4">
    <source>
        <dbReference type="Proteomes" id="UP000192223"/>
    </source>
</evidence>
<accession>A0A1W4WYP6</accession>
<evidence type="ECO:0000256" key="2">
    <source>
        <dbReference type="SAM" id="Phobius"/>
    </source>
</evidence>
<feature type="chain" id="PRO_5010733723" evidence="3">
    <location>
        <begin position="18"/>
        <end position="1048"/>
    </location>
</feature>
<feature type="compositionally biased region" description="Basic residues" evidence="1">
    <location>
        <begin position="843"/>
        <end position="852"/>
    </location>
</feature>
<feature type="transmembrane region" description="Helical" evidence="2">
    <location>
        <begin position="299"/>
        <end position="324"/>
    </location>
</feature>
<evidence type="ECO:0000256" key="3">
    <source>
        <dbReference type="SAM" id="SignalP"/>
    </source>
</evidence>
<feature type="region of interest" description="Disordered" evidence="1">
    <location>
        <begin position="827"/>
        <end position="862"/>
    </location>
</feature>
<feature type="region of interest" description="Disordered" evidence="1">
    <location>
        <begin position="931"/>
        <end position="1048"/>
    </location>
</feature>
<keyword evidence="2" id="KW-0812">Transmembrane</keyword>
<dbReference type="STRING" id="224129.A0A1W4WYP6"/>
<evidence type="ECO:0000313" key="5">
    <source>
        <dbReference type="RefSeq" id="XP_018325273.1"/>
    </source>
</evidence>
<dbReference type="Proteomes" id="UP000192223">
    <property type="component" value="Unplaced"/>
</dbReference>
<feature type="region of interest" description="Disordered" evidence="1">
    <location>
        <begin position="342"/>
        <end position="374"/>
    </location>
</feature>
<feature type="region of interest" description="Disordered" evidence="1">
    <location>
        <begin position="703"/>
        <end position="727"/>
    </location>
</feature>
<dbReference type="OrthoDB" id="5977855at2759"/>
<dbReference type="InParanoid" id="A0A1W4WYP6"/>
<keyword evidence="4" id="KW-1185">Reference proteome</keyword>
<evidence type="ECO:0000256" key="1">
    <source>
        <dbReference type="SAM" id="MobiDB-lite"/>
    </source>
</evidence>
<keyword evidence="3" id="KW-0732">Signal</keyword>
<proteinExistence type="predicted"/>
<feature type="signal peptide" evidence="3">
    <location>
        <begin position="1"/>
        <end position="17"/>
    </location>
</feature>
<feature type="compositionally biased region" description="Low complexity" evidence="1">
    <location>
        <begin position="992"/>
        <end position="1004"/>
    </location>
</feature>
<dbReference type="AlphaFoldDB" id="A0A1W4WYP6"/>
<feature type="compositionally biased region" description="Polar residues" evidence="1">
    <location>
        <begin position="342"/>
        <end position="371"/>
    </location>
</feature>
<feature type="compositionally biased region" description="Polar residues" evidence="1">
    <location>
        <begin position="975"/>
        <end position="991"/>
    </location>
</feature>